<dbReference type="PANTHER" id="PTHR30445">
    <property type="entry name" value="K(+)_H(+) ANTIPORTER SUBUNIT KHTT"/>
    <property type="match status" value="1"/>
</dbReference>
<dbReference type="HOGENOM" id="CLU_035023_3_1_10"/>
<keyword evidence="3" id="KW-0813">Transport</keyword>
<dbReference type="InterPro" id="IPR050144">
    <property type="entry name" value="AAE_transporter"/>
</dbReference>
<dbReference type="InterPro" id="IPR006512">
    <property type="entry name" value="YidE_YbjL"/>
</dbReference>
<dbReference type="InterPro" id="IPR006037">
    <property type="entry name" value="RCK_C"/>
</dbReference>
<dbReference type="GO" id="GO:0006813">
    <property type="term" value="P:potassium ion transport"/>
    <property type="evidence" value="ECO:0007669"/>
    <property type="project" value="InterPro"/>
</dbReference>
<accession>A0A060RBG6</accession>
<dbReference type="NCBIfam" id="TIGR01625">
    <property type="entry name" value="YidE_YbjL_dupl"/>
    <property type="match status" value="2"/>
</dbReference>
<feature type="transmembrane region" description="Helical" evidence="8">
    <location>
        <begin position="37"/>
        <end position="57"/>
    </location>
</feature>
<evidence type="ECO:0000256" key="2">
    <source>
        <dbReference type="ARBA" id="ARBA00009854"/>
    </source>
</evidence>
<feature type="transmembrane region" description="Helical" evidence="8">
    <location>
        <begin position="368"/>
        <end position="391"/>
    </location>
</feature>
<keyword evidence="11" id="KW-1185">Reference proteome</keyword>
<proteinExistence type="inferred from homology"/>
<feature type="transmembrane region" description="Helical" evidence="8">
    <location>
        <begin position="100"/>
        <end position="119"/>
    </location>
</feature>
<feature type="transmembrane region" description="Helical" evidence="8">
    <location>
        <begin position="12"/>
        <end position="30"/>
    </location>
</feature>
<organism evidence="10 11">
    <name type="scientific">Mucinivorans hirudinis</name>
    <dbReference type="NCBI Taxonomy" id="1433126"/>
    <lineage>
        <taxon>Bacteria</taxon>
        <taxon>Pseudomonadati</taxon>
        <taxon>Bacteroidota</taxon>
        <taxon>Bacteroidia</taxon>
        <taxon>Bacteroidales</taxon>
        <taxon>Rikenellaceae</taxon>
        <taxon>Mucinivorans</taxon>
    </lineage>
</organism>
<dbReference type="GO" id="GO:0005886">
    <property type="term" value="C:plasma membrane"/>
    <property type="evidence" value="ECO:0007669"/>
    <property type="project" value="UniProtKB-SubCell"/>
</dbReference>
<dbReference type="InterPro" id="IPR036721">
    <property type="entry name" value="RCK_C_sf"/>
</dbReference>
<evidence type="ECO:0000256" key="5">
    <source>
        <dbReference type="ARBA" id="ARBA00022692"/>
    </source>
</evidence>
<gene>
    <name evidence="10" type="ORF">BN938_2856</name>
</gene>
<evidence type="ECO:0000256" key="3">
    <source>
        <dbReference type="ARBA" id="ARBA00022448"/>
    </source>
</evidence>
<feature type="transmembrane region" description="Helical" evidence="8">
    <location>
        <begin position="460"/>
        <end position="485"/>
    </location>
</feature>
<evidence type="ECO:0000256" key="4">
    <source>
        <dbReference type="ARBA" id="ARBA00022475"/>
    </source>
</evidence>
<feature type="transmembrane region" description="Helical" evidence="8">
    <location>
        <begin position="429"/>
        <end position="448"/>
    </location>
</feature>
<keyword evidence="4" id="KW-1003">Cell membrane</keyword>
<feature type="transmembrane region" description="Helical" evidence="8">
    <location>
        <begin position="69"/>
        <end position="88"/>
    </location>
</feature>
<evidence type="ECO:0000256" key="8">
    <source>
        <dbReference type="SAM" id="Phobius"/>
    </source>
</evidence>
<feature type="transmembrane region" description="Helical" evidence="8">
    <location>
        <begin position="397"/>
        <end position="417"/>
    </location>
</feature>
<dbReference type="PROSITE" id="PS51202">
    <property type="entry name" value="RCK_C"/>
    <property type="match status" value="1"/>
</dbReference>
<evidence type="ECO:0000259" key="9">
    <source>
        <dbReference type="PROSITE" id="PS51202"/>
    </source>
</evidence>
<evidence type="ECO:0000313" key="11">
    <source>
        <dbReference type="Proteomes" id="UP000027616"/>
    </source>
</evidence>
<evidence type="ECO:0000313" key="10">
    <source>
        <dbReference type="EMBL" id="CDN32922.1"/>
    </source>
</evidence>
<dbReference type="NCBIfam" id="NF003007">
    <property type="entry name" value="PRK03818.1"/>
    <property type="match status" value="1"/>
</dbReference>
<keyword evidence="6 8" id="KW-1133">Transmembrane helix</keyword>
<dbReference type="Gene3D" id="3.30.70.1450">
    <property type="entry name" value="Regulator of K+ conductance, C-terminal domain"/>
    <property type="match status" value="1"/>
</dbReference>
<dbReference type="Pfam" id="PF02080">
    <property type="entry name" value="TrkA_C"/>
    <property type="match status" value="1"/>
</dbReference>
<name>A0A060RBG6_9BACT</name>
<dbReference type="OrthoDB" id="9155749at2"/>
<dbReference type="PANTHER" id="PTHR30445:SF3">
    <property type="entry name" value="TRANSPORT PROTEIN YIDE-RELATED"/>
    <property type="match status" value="1"/>
</dbReference>
<comment type="subcellular location">
    <subcellularLocation>
        <location evidence="1">Cell membrane</location>
        <topology evidence="1">Multi-pass membrane protein</topology>
    </subcellularLocation>
</comment>
<sequence>MNWLFELLFSSGTAHSILIIALTIAGGILLSKIKIKGISLGIAWVLFVGIALSHFGMRLEGGVEHFAKEFGLILFVYSIGLQVGPGFFSSFGRRGLSLNIMACTIVLLGCAVTYGIHLITGESLTTMVGILSGAVTNTPGLGAAQQTLIDSSQSDPSVLAMGYAVAYPLGVLGIIMSMVVLKNFSLKPRKEQPARQQQESELVCIDIKITNSGIANRSVKDISALINREFIISRIIRPSGDTGVATEELIVQHGEIVRVVTRSESADSIIATLGEKVVVEELKENLVSRRIVVTKESVNGRTVGALNTRANYGVNITRVNRAGVELIAVDELRLQVGDRVTVVGSRESIGKVADMMGNSMKRLDHPNLLPIFIGVSIGVLLGSIPFVLPGIPQPIKLGLAGGPLIVAILISRFGHYYKMVTFTTTSANMMLREIGITIFLATVGLGAGDKFIETIAGGGYLWILYGFAITTIPLLIVGTIALKWLKLDSSTLMGLLAGSTTDPPALAYANEISANDKASVSYATVYPLTMFLRVLTAQLLILMALS</sequence>
<feature type="transmembrane region" description="Helical" evidence="8">
    <location>
        <begin position="525"/>
        <end position="545"/>
    </location>
</feature>
<dbReference type="SUPFAM" id="SSF116726">
    <property type="entry name" value="TrkA C-terminal domain-like"/>
    <property type="match status" value="1"/>
</dbReference>
<dbReference type="GO" id="GO:0008324">
    <property type="term" value="F:monoatomic cation transmembrane transporter activity"/>
    <property type="evidence" value="ECO:0007669"/>
    <property type="project" value="InterPro"/>
</dbReference>
<evidence type="ECO:0000256" key="1">
    <source>
        <dbReference type="ARBA" id="ARBA00004651"/>
    </source>
</evidence>
<evidence type="ECO:0000256" key="6">
    <source>
        <dbReference type="ARBA" id="ARBA00022989"/>
    </source>
</evidence>
<dbReference type="Proteomes" id="UP000027616">
    <property type="component" value="Chromosome I"/>
</dbReference>
<reference evidence="10 11" key="1">
    <citation type="journal article" date="2015" name="Genome Announc.">
        <title>Complete Genome Sequence of the Novel Leech Symbiont Mucinivorans hirudinis M3T.</title>
        <authorList>
            <person name="Nelson M.C."/>
            <person name="Bomar L."/>
            <person name="Graf J."/>
        </authorList>
    </citation>
    <scope>NUCLEOTIDE SEQUENCE [LARGE SCALE GENOMIC DNA]</scope>
    <source>
        <strain evidence="11">M3</strain>
    </source>
</reference>
<dbReference type="EMBL" id="HG934468">
    <property type="protein sequence ID" value="CDN32922.1"/>
    <property type="molecule type" value="Genomic_DNA"/>
</dbReference>
<dbReference type="PATRIC" id="fig|1433126.3.peg.2826"/>
<feature type="domain" description="RCK C-terminal" evidence="9">
    <location>
        <begin position="276"/>
        <end position="358"/>
    </location>
</feature>
<keyword evidence="5 8" id="KW-0812">Transmembrane</keyword>
<feature type="transmembrane region" description="Helical" evidence="8">
    <location>
        <begin position="160"/>
        <end position="181"/>
    </location>
</feature>
<dbReference type="KEGG" id="rbc:BN938_2856"/>
<comment type="similarity">
    <text evidence="2">Belongs to the AAE transporter (TC 2.A.81) family.</text>
</comment>
<dbReference type="AlphaFoldDB" id="A0A060RBG6"/>
<protein>
    <submittedName>
        <fullName evidence="10">Putative cobalt transporter</fullName>
    </submittedName>
</protein>
<dbReference type="Pfam" id="PF06826">
    <property type="entry name" value="Asp-Al_Ex"/>
    <property type="match status" value="2"/>
</dbReference>
<evidence type="ECO:0000256" key="7">
    <source>
        <dbReference type="ARBA" id="ARBA00023136"/>
    </source>
</evidence>
<dbReference type="eggNOG" id="COG2985">
    <property type="taxonomic scope" value="Bacteria"/>
</dbReference>
<keyword evidence="7 8" id="KW-0472">Membrane</keyword>
<dbReference type="STRING" id="1433126.BN938_2856"/>